<evidence type="ECO:0000313" key="4">
    <source>
        <dbReference type="EMBL" id="XBH14003.1"/>
    </source>
</evidence>
<evidence type="ECO:0000256" key="2">
    <source>
        <dbReference type="SAM" id="SignalP"/>
    </source>
</evidence>
<feature type="signal peptide" evidence="2">
    <location>
        <begin position="1"/>
        <end position="18"/>
    </location>
</feature>
<dbReference type="EMBL" id="CP121194">
    <property type="protein sequence ID" value="XBH10574.1"/>
    <property type="molecule type" value="Genomic_DNA"/>
</dbReference>
<dbReference type="RefSeq" id="WP_348268080.1">
    <property type="nucleotide sequence ID" value="NZ_CP121194.1"/>
</dbReference>
<dbReference type="SUPFAM" id="SSF53474">
    <property type="entry name" value="alpha/beta-Hydrolases"/>
    <property type="match status" value="1"/>
</dbReference>
<keyword evidence="1 2" id="KW-0732">Signal</keyword>
<dbReference type="InterPro" id="IPR029058">
    <property type="entry name" value="AB_hydrolase_fold"/>
</dbReference>
<accession>A0AAU7CYV4</accession>
<protein>
    <recommendedName>
        <fullName evidence="5">Prolyl oligopeptidase family serine peptidase</fullName>
    </recommendedName>
</protein>
<sequence length="458" mass="49979">MFQVATIALFLFASISYAADWPPTLDKANTVTKSNDGRIIERYTHGPRVQWGYAVSSNAGWDYPAAQESGAAEQNHNSFYVISPKAPQKGAPLYVVLHSANRTAYDYLGYAALDRKIDEGNDPATAMTNVPEGFYGLYLNSTNAEWWGWTQARQNSAKHIDTPPAAELRVLDTIEWVVQHYGIDRNRIYLSGVSMGGNGALGIGINHGDIFAAMRVTVPAGTGFASYSMGGFAPSPDVIAPQAKRDAWIAKASGTDNPDPPVIVDFSSPIDSWSMTQPALVQAAVDGRLPLVLSWGPFGHTTFASAIAKSPLCQIALAFPWLEIRKNEAYPVFTHASSDQQSPWLHGPADFDESGQVNAYFRWKDEADSPREFSMLLWMEHPLVKSPPASMPDHATANVTLRRLQYFTAVAGKAYLWKLSKNGRLLASGVITGDATNLLTIPGVPLTMQPTKLIVTFK</sequence>
<dbReference type="PANTHER" id="PTHR43037">
    <property type="entry name" value="UNNAMED PRODUCT-RELATED"/>
    <property type="match status" value="1"/>
</dbReference>
<dbReference type="Gene3D" id="3.40.50.1820">
    <property type="entry name" value="alpha/beta hydrolase"/>
    <property type="match status" value="1"/>
</dbReference>
<evidence type="ECO:0000256" key="1">
    <source>
        <dbReference type="ARBA" id="ARBA00022729"/>
    </source>
</evidence>
<evidence type="ECO:0000313" key="3">
    <source>
        <dbReference type="EMBL" id="XBH10574.1"/>
    </source>
</evidence>
<name>A0AAU7CYV4_9BACT</name>
<reference evidence="3" key="1">
    <citation type="submission" date="2023-03" db="EMBL/GenBank/DDBJ databases">
        <title>Edaphobacter sp.</title>
        <authorList>
            <person name="Huber K.J."/>
            <person name="Papendorf J."/>
            <person name="Pilke C."/>
            <person name="Bunk B."/>
            <person name="Sproeer C."/>
            <person name="Pester M."/>
        </authorList>
    </citation>
    <scope>NUCLEOTIDE SEQUENCE</scope>
    <source>
        <strain evidence="3">DSM 109919</strain>
        <strain evidence="4">DSM 109920</strain>
    </source>
</reference>
<proteinExistence type="predicted"/>
<organism evidence="3">
    <name type="scientific">Edaphobacter paludis</name>
    <dbReference type="NCBI Taxonomy" id="3035702"/>
    <lineage>
        <taxon>Bacteria</taxon>
        <taxon>Pseudomonadati</taxon>
        <taxon>Acidobacteriota</taxon>
        <taxon>Terriglobia</taxon>
        <taxon>Terriglobales</taxon>
        <taxon>Acidobacteriaceae</taxon>
        <taxon>Edaphobacter</taxon>
    </lineage>
</organism>
<dbReference type="PANTHER" id="PTHR43037:SF1">
    <property type="entry name" value="BLL1128 PROTEIN"/>
    <property type="match status" value="1"/>
</dbReference>
<dbReference type="KEGG" id="epl:P4G45_02270"/>
<dbReference type="InterPro" id="IPR050955">
    <property type="entry name" value="Plant_Biomass_Hydrol_Est"/>
</dbReference>
<feature type="chain" id="PRO_5043288417" description="Prolyl oligopeptidase family serine peptidase" evidence="2">
    <location>
        <begin position="19"/>
        <end position="458"/>
    </location>
</feature>
<dbReference type="EMBL" id="CP121195">
    <property type="protein sequence ID" value="XBH14003.1"/>
    <property type="molecule type" value="Genomic_DNA"/>
</dbReference>
<gene>
    <name evidence="3" type="ORF">P4G45_02270</name>
    <name evidence="4" type="ORF">P8936_02240</name>
</gene>
<evidence type="ECO:0008006" key="5">
    <source>
        <dbReference type="Google" id="ProtNLM"/>
    </source>
</evidence>
<dbReference type="AlphaFoldDB" id="A0AAU7CYV4"/>
<accession>A0AAU7D8D0</accession>